<dbReference type="PROSITE" id="PS51766">
    <property type="entry name" value="DOCKERIN"/>
    <property type="match status" value="1"/>
</dbReference>
<evidence type="ECO:0000313" key="2">
    <source>
        <dbReference type="EMBL" id="KKW34662.1"/>
    </source>
</evidence>
<protein>
    <recommendedName>
        <fullName evidence="1">Dockerin domain-containing protein</fullName>
    </recommendedName>
</protein>
<dbReference type="Gene3D" id="1.10.1330.10">
    <property type="entry name" value="Dockerin domain"/>
    <property type="match status" value="8"/>
</dbReference>
<feature type="domain" description="Dockerin" evidence="1">
    <location>
        <begin position="316"/>
        <end position="379"/>
    </location>
</feature>
<dbReference type="InterPro" id="IPR008979">
    <property type="entry name" value="Galactose-bd-like_sf"/>
</dbReference>
<dbReference type="AlphaFoldDB" id="A0A0G2A1J5"/>
<dbReference type="Proteomes" id="UP000033865">
    <property type="component" value="Unassembled WGS sequence"/>
</dbReference>
<dbReference type="GO" id="GO:0004553">
    <property type="term" value="F:hydrolase activity, hydrolyzing O-glycosyl compounds"/>
    <property type="evidence" value="ECO:0007669"/>
    <property type="project" value="InterPro"/>
</dbReference>
<evidence type="ECO:0000313" key="3">
    <source>
        <dbReference type="Proteomes" id="UP000033865"/>
    </source>
</evidence>
<dbReference type="Gene3D" id="2.60.120.260">
    <property type="entry name" value="Galactose-binding domain-like"/>
    <property type="match status" value="1"/>
</dbReference>
<accession>A0A0G2A1J5</accession>
<evidence type="ECO:0000259" key="1">
    <source>
        <dbReference type="PROSITE" id="PS51766"/>
    </source>
</evidence>
<name>A0A0G2A1J5_9BACT</name>
<dbReference type="InterPro" id="IPR002105">
    <property type="entry name" value="Dockerin_1_rpt"/>
</dbReference>
<dbReference type="InterPro" id="IPR016134">
    <property type="entry name" value="Dockerin_dom"/>
</dbReference>
<dbReference type="SUPFAM" id="SSF47473">
    <property type="entry name" value="EF-hand"/>
    <property type="match status" value="3"/>
</dbReference>
<dbReference type="EMBL" id="LCRN01000063">
    <property type="protein sequence ID" value="KKW34662.1"/>
    <property type="molecule type" value="Genomic_DNA"/>
</dbReference>
<dbReference type="PROSITE" id="PS00018">
    <property type="entry name" value="EF_HAND_1"/>
    <property type="match status" value="8"/>
</dbReference>
<sequence length="900" mass="101733">MNLDGTVDARDIDVITDYRAGKFDINGDGRWTEEDAIRMGEVVQYFNLHITALDRFKADLNGNKEIDEGDINTLSQLVPVFTSGDLNGNGFVDDDDLDKVQRMVDFLRFDLPAPKVIEGWDLDNDGKMDTTFVQNPLYRADVNHDGVITLEDKQIVQTLLNQMIDINGDQVFDQDDASRILEVMESANLLVTDEDVLTADMDGDGRITGVDIRMLNDNFQLFNRSDVNGDGKTDGKDVEFIQNLFNFINTRQIMSYEAVKQADLNEDGVVDDGDKSIVLSVLENLSDVNGDGFYDQKDVVRLDQIMSAINLNVTPKDLKVADVNGDSIVDATDVTLLEGAIALFSNRDNLDVNRDGAVNDKDVAEILKIYEAITAQKQISLDEMARMDMNRDGVVDDTDVEEILTLVKSHVDVNGDGLINNDDVKRIGEVREFLGLKITDEEKVNADINKDGFYDDLDILELRRRVRIYKRADIDGLPGFTQGDIDYLQSVVDFVRDIQSQFRPEQIIRADFVKDDWIDDKDRAELARVVSHVVDVNLDGLIDKNDVSFIYTVIRAMEAGIARAEKDINGDGVIWTRGMPLPIQYASLEVLPDEEREREYDKIDDVKLLKESIAKLKQFDVNEDGVVDEKDINLLLQIVSRAFVDGAVYAREFLRSDLDENDRVDGDDLTILMNKIGSYSVRKDAVTALSRFGFLPSERTIYATENNSYADFTMTLSTDGLYDVGLSAKSFNSQVLPEYYQYKFEVYVDNVYRGQFNVPGDRLNFKEGLVPLDLTAGRHVVRYVWVNDQGAQTNLQINEVFARSRYDLDQDGYVNEKDVALLKHVREDFPCIDVNKDGLIDIYDETKLVELFRENDKDKDGKVDLADIPDTEAFKAVLALMDINKDKLINEDDTNKLNAI</sequence>
<dbReference type="InterPro" id="IPR011992">
    <property type="entry name" value="EF-hand-dom_pair"/>
</dbReference>
<dbReference type="Pfam" id="PF00404">
    <property type="entry name" value="Dockerin_1"/>
    <property type="match status" value="4"/>
</dbReference>
<gene>
    <name evidence="2" type="ORF">UY82_C0063G0002</name>
</gene>
<dbReference type="SUPFAM" id="SSF49785">
    <property type="entry name" value="Galactose-binding domain-like"/>
    <property type="match status" value="1"/>
</dbReference>
<reference evidence="2 3" key="1">
    <citation type="journal article" date="2015" name="Nature">
        <title>rRNA introns, odd ribosomes, and small enigmatic genomes across a large radiation of phyla.</title>
        <authorList>
            <person name="Brown C.T."/>
            <person name="Hug L.A."/>
            <person name="Thomas B.C."/>
            <person name="Sharon I."/>
            <person name="Castelle C.J."/>
            <person name="Singh A."/>
            <person name="Wilkins M.J."/>
            <person name="Williams K.H."/>
            <person name="Banfield J.F."/>
        </authorList>
    </citation>
    <scope>NUCLEOTIDE SEQUENCE [LARGE SCALE GENOMIC DNA]</scope>
</reference>
<dbReference type="InterPro" id="IPR036439">
    <property type="entry name" value="Dockerin_dom_sf"/>
</dbReference>
<comment type="caution">
    <text evidence="2">The sequence shown here is derived from an EMBL/GenBank/DDBJ whole genome shotgun (WGS) entry which is preliminary data.</text>
</comment>
<dbReference type="InterPro" id="IPR018247">
    <property type="entry name" value="EF_Hand_1_Ca_BS"/>
</dbReference>
<dbReference type="GO" id="GO:0000272">
    <property type="term" value="P:polysaccharide catabolic process"/>
    <property type="evidence" value="ECO:0007669"/>
    <property type="project" value="InterPro"/>
</dbReference>
<dbReference type="SUPFAM" id="SSF63446">
    <property type="entry name" value="Type I dockerin domain"/>
    <property type="match status" value="3"/>
</dbReference>
<organism evidence="2 3">
    <name type="scientific">Candidatus Uhrbacteria bacterium GW2011_GWC2_53_7</name>
    <dbReference type="NCBI Taxonomy" id="1618986"/>
    <lineage>
        <taxon>Bacteria</taxon>
        <taxon>Candidatus Uhriibacteriota</taxon>
    </lineage>
</organism>
<proteinExistence type="predicted"/>
<feature type="non-terminal residue" evidence="2">
    <location>
        <position position="900"/>
    </location>
</feature>